<dbReference type="InterPro" id="IPR050256">
    <property type="entry name" value="Glycosyltransferase_2"/>
</dbReference>
<name>A0A1I5H9P9_9FIRM</name>
<reference evidence="2 3" key="1">
    <citation type="submission" date="2016-10" db="EMBL/GenBank/DDBJ databases">
        <authorList>
            <person name="de Groot N.N."/>
        </authorList>
    </citation>
    <scope>NUCLEOTIDE SEQUENCE [LARGE SCALE GENOMIC DNA]</scope>
    <source>
        <strain evidence="2 3">DSM 1283</strain>
    </source>
</reference>
<dbReference type="EMBL" id="FOWD01000027">
    <property type="protein sequence ID" value="SFO44909.1"/>
    <property type="molecule type" value="Genomic_DNA"/>
</dbReference>
<dbReference type="OrthoDB" id="9810303at2"/>
<dbReference type="GO" id="GO:0016740">
    <property type="term" value="F:transferase activity"/>
    <property type="evidence" value="ECO:0007669"/>
    <property type="project" value="UniProtKB-KW"/>
</dbReference>
<gene>
    <name evidence="2" type="ORF">SAMN04489757_12725</name>
</gene>
<dbReference type="STRING" id="1527.SAMN04489757_12725"/>
<dbReference type="PANTHER" id="PTHR48090:SF7">
    <property type="entry name" value="RFBJ PROTEIN"/>
    <property type="match status" value="1"/>
</dbReference>
<evidence type="ECO:0000259" key="1">
    <source>
        <dbReference type="Pfam" id="PF00535"/>
    </source>
</evidence>
<sequence length="238" mass="27031">MDKLYIVIPAYNEEENINSVIEDWYPIVERIGNGSKLVIIDDGSKDSTYNMMKKAAETKAAFEPVTKPNGGHGATVLYGYHYAIEAGADYVFQTDSDGQTVPEEFWDFWNIREQYDMVIGHRKGRQDGISRKVVTKVLKVVLKLCFGVTIKDANTPFRLMKAKTLSENMKLIPEDYNLSNVMVSVIYAKKKLPVKYLPVTFRERQGGVNSINIKKITKIGKQALKDFLRINKILANNI</sequence>
<dbReference type="CDD" id="cd04179">
    <property type="entry name" value="DPM_DPG-synthase_like"/>
    <property type="match status" value="1"/>
</dbReference>
<keyword evidence="3" id="KW-1185">Reference proteome</keyword>
<dbReference type="AlphaFoldDB" id="A0A1I5H9P9"/>
<feature type="domain" description="Glycosyltransferase 2-like" evidence="1">
    <location>
        <begin position="6"/>
        <end position="135"/>
    </location>
</feature>
<dbReference type="Proteomes" id="UP000198806">
    <property type="component" value="Unassembled WGS sequence"/>
</dbReference>
<organism evidence="2 3">
    <name type="scientific">Anaerocolumna aminovalerica</name>
    <dbReference type="NCBI Taxonomy" id="1527"/>
    <lineage>
        <taxon>Bacteria</taxon>
        <taxon>Bacillati</taxon>
        <taxon>Bacillota</taxon>
        <taxon>Clostridia</taxon>
        <taxon>Lachnospirales</taxon>
        <taxon>Lachnospiraceae</taxon>
        <taxon>Anaerocolumna</taxon>
    </lineage>
</organism>
<protein>
    <submittedName>
        <fullName evidence="2">Glycosyltransferase involved in cell wall bisynthesis</fullName>
    </submittedName>
</protein>
<dbReference type="SUPFAM" id="SSF53448">
    <property type="entry name" value="Nucleotide-diphospho-sugar transferases"/>
    <property type="match status" value="1"/>
</dbReference>
<evidence type="ECO:0000313" key="3">
    <source>
        <dbReference type="Proteomes" id="UP000198806"/>
    </source>
</evidence>
<dbReference type="RefSeq" id="WP_091687538.1">
    <property type="nucleotide sequence ID" value="NZ_BAABFM010000002.1"/>
</dbReference>
<accession>A0A1I5H9P9</accession>
<dbReference type="PANTHER" id="PTHR48090">
    <property type="entry name" value="UNDECAPRENYL-PHOSPHATE 4-DEOXY-4-FORMAMIDO-L-ARABINOSE TRANSFERASE-RELATED"/>
    <property type="match status" value="1"/>
</dbReference>
<dbReference type="Pfam" id="PF00535">
    <property type="entry name" value="Glycos_transf_2"/>
    <property type="match status" value="1"/>
</dbReference>
<dbReference type="InterPro" id="IPR029044">
    <property type="entry name" value="Nucleotide-diphossugar_trans"/>
</dbReference>
<evidence type="ECO:0000313" key="2">
    <source>
        <dbReference type="EMBL" id="SFO44909.1"/>
    </source>
</evidence>
<dbReference type="InterPro" id="IPR001173">
    <property type="entry name" value="Glyco_trans_2-like"/>
</dbReference>
<dbReference type="Gene3D" id="3.90.550.10">
    <property type="entry name" value="Spore Coat Polysaccharide Biosynthesis Protein SpsA, Chain A"/>
    <property type="match status" value="1"/>
</dbReference>
<keyword evidence="2" id="KW-0808">Transferase</keyword>
<proteinExistence type="predicted"/>